<comment type="caution">
    <text evidence="1">The sequence shown here is derived from an EMBL/GenBank/DDBJ whole genome shotgun (WGS) entry which is preliminary data.</text>
</comment>
<sequence length="79" mass="8845">MYAFLHLDDPIKELSQVLSCPVLTWEHQFGVQMAAVSALRVQYEADLQPNMSIVVKPLRPLLNARPGPATETPPSTFIR</sequence>
<dbReference type="Proteomes" id="UP001396334">
    <property type="component" value="Unassembled WGS sequence"/>
</dbReference>
<dbReference type="EMBL" id="JBBPBN010000152">
    <property type="protein sequence ID" value="KAK8975105.1"/>
    <property type="molecule type" value="Genomic_DNA"/>
</dbReference>
<organism evidence="1 2">
    <name type="scientific">Hibiscus sabdariffa</name>
    <name type="common">roselle</name>
    <dbReference type="NCBI Taxonomy" id="183260"/>
    <lineage>
        <taxon>Eukaryota</taxon>
        <taxon>Viridiplantae</taxon>
        <taxon>Streptophyta</taxon>
        <taxon>Embryophyta</taxon>
        <taxon>Tracheophyta</taxon>
        <taxon>Spermatophyta</taxon>
        <taxon>Magnoliopsida</taxon>
        <taxon>eudicotyledons</taxon>
        <taxon>Gunneridae</taxon>
        <taxon>Pentapetalae</taxon>
        <taxon>rosids</taxon>
        <taxon>malvids</taxon>
        <taxon>Malvales</taxon>
        <taxon>Malvaceae</taxon>
        <taxon>Malvoideae</taxon>
        <taxon>Hibiscus</taxon>
    </lineage>
</organism>
<proteinExistence type="predicted"/>
<keyword evidence="2" id="KW-1185">Reference proteome</keyword>
<accession>A0ABR2NGI2</accession>
<protein>
    <submittedName>
        <fullName evidence="1">Uncharacterized protein</fullName>
    </submittedName>
</protein>
<evidence type="ECO:0000313" key="1">
    <source>
        <dbReference type="EMBL" id="KAK8975105.1"/>
    </source>
</evidence>
<name>A0ABR2NGI2_9ROSI</name>
<gene>
    <name evidence="1" type="ORF">V6N11_058156</name>
</gene>
<evidence type="ECO:0000313" key="2">
    <source>
        <dbReference type="Proteomes" id="UP001396334"/>
    </source>
</evidence>
<reference evidence="1 2" key="1">
    <citation type="journal article" date="2024" name="G3 (Bethesda)">
        <title>Genome assembly of Hibiscus sabdariffa L. provides insights into metabolisms of medicinal natural products.</title>
        <authorList>
            <person name="Kim T."/>
        </authorList>
    </citation>
    <scope>NUCLEOTIDE SEQUENCE [LARGE SCALE GENOMIC DNA]</scope>
    <source>
        <strain evidence="1">TK-2024</strain>
        <tissue evidence="1">Old leaves</tissue>
    </source>
</reference>